<name>A0AAJ0GWH4_9PEZI</name>
<dbReference type="CDD" id="cd05251">
    <property type="entry name" value="NmrA_like_SDR_a"/>
    <property type="match status" value="1"/>
</dbReference>
<evidence type="ECO:0000259" key="3">
    <source>
        <dbReference type="Pfam" id="PF05368"/>
    </source>
</evidence>
<proteinExistence type="inferred from homology"/>
<dbReference type="InterPro" id="IPR036291">
    <property type="entry name" value="NAD(P)-bd_dom_sf"/>
</dbReference>
<dbReference type="InterPro" id="IPR051164">
    <property type="entry name" value="NmrA-like_oxidored"/>
</dbReference>
<evidence type="ECO:0000256" key="2">
    <source>
        <dbReference type="ARBA" id="ARBA00022857"/>
    </source>
</evidence>
<reference evidence="4" key="2">
    <citation type="submission" date="2023-06" db="EMBL/GenBank/DDBJ databases">
        <authorList>
            <consortium name="Lawrence Berkeley National Laboratory"/>
            <person name="Mondo S.J."/>
            <person name="Hensen N."/>
            <person name="Bonometti L."/>
            <person name="Westerberg I."/>
            <person name="Brannstrom I.O."/>
            <person name="Guillou S."/>
            <person name="Cros-Aarteil S."/>
            <person name="Calhoun S."/>
            <person name="Haridas S."/>
            <person name="Kuo A."/>
            <person name="Pangilinan J."/>
            <person name="Riley R."/>
            <person name="Labutti K."/>
            <person name="Andreopoulos B."/>
            <person name="Lipzen A."/>
            <person name="Chen C."/>
            <person name="Yanf M."/>
            <person name="Daum C."/>
            <person name="Ng V."/>
            <person name="Clum A."/>
            <person name="Steindorff A."/>
            <person name="Ohm R."/>
            <person name="Martin F."/>
            <person name="Silar P."/>
            <person name="Natvig D."/>
            <person name="Lalanne C."/>
            <person name="Gautier V."/>
            <person name="Ament-Velasquez S.L."/>
            <person name="Kruys A."/>
            <person name="Hutchinson M.I."/>
            <person name="Powell A.J."/>
            <person name="Barry K."/>
            <person name="Miller A.N."/>
            <person name="Grigoriev I.V."/>
            <person name="Debuchy R."/>
            <person name="Gladieux P."/>
            <person name="Thoren M.H."/>
            <person name="Johannesson H."/>
        </authorList>
    </citation>
    <scope>NUCLEOTIDE SEQUENCE</scope>
    <source>
        <strain evidence="4">CBS 333.67</strain>
    </source>
</reference>
<protein>
    <recommendedName>
        <fullName evidence="3">NmrA-like domain-containing protein</fullName>
    </recommendedName>
</protein>
<organism evidence="4 5">
    <name type="scientific">Chaetomium strumarium</name>
    <dbReference type="NCBI Taxonomy" id="1170767"/>
    <lineage>
        <taxon>Eukaryota</taxon>
        <taxon>Fungi</taxon>
        <taxon>Dikarya</taxon>
        <taxon>Ascomycota</taxon>
        <taxon>Pezizomycotina</taxon>
        <taxon>Sordariomycetes</taxon>
        <taxon>Sordariomycetidae</taxon>
        <taxon>Sordariales</taxon>
        <taxon>Chaetomiaceae</taxon>
        <taxon>Chaetomium</taxon>
    </lineage>
</organism>
<dbReference type="PANTHER" id="PTHR42748">
    <property type="entry name" value="NITROGEN METABOLITE REPRESSION PROTEIN NMRA FAMILY MEMBER"/>
    <property type="match status" value="1"/>
</dbReference>
<comment type="similarity">
    <text evidence="1">Belongs to the NmrA-type oxidoreductase family.</text>
</comment>
<dbReference type="SUPFAM" id="SSF51735">
    <property type="entry name" value="NAD(P)-binding Rossmann-fold domains"/>
    <property type="match status" value="1"/>
</dbReference>
<dbReference type="Gene3D" id="3.90.25.10">
    <property type="entry name" value="UDP-galactose 4-epimerase, domain 1"/>
    <property type="match status" value="1"/>
</dbReference>
<dbReference type="Gene3D" id="3.40.50.720">
    <property type="entry name" value="NAD(P)-binding Rossmann-like Domain"/>
    <property type="match status" value="1"/>
</dbReference>
<dbReference type="Proteomes" id="UP001273166">
    <property type="component" value="Unassembled WGS sequence"/>
</dbReference>
<dbReference type="PANTHER" id="PTHR42748:SF11">
    <property type="entry name" value="NMRA-LIKE DOMAIN-CONTAINING PROTEIN"/>
    <property type="match status" value="1"/>
</dbReference>
<keyword evidence="2" id="KW-0521">NADP</keyword>
<evidence type="ECO:0000256" key="1">
    <source>
        <dbReference type="ARBA" id="ARBA00006328"/>
    </source>
</evidence>
<sequence length="311" mass="33939">MSQLLVIFGATGQQGGSLANFVLSDPALSARYRIRGIARDVSKPAAEALRARGAEIVSADLEDPESLKTALAEADTIFITTRTIYDEQTKEREVRQGKNAADAAVAVGAKYVIYSTEVHCEVVTKGKYRVAAYDSRGEVEAYIRTLPIKSAFYAPGSFMQNLVTGMAPRPVGEDQPGVYAIANITPGDAPFPWIDVAADTGKFVGVILADPDKFNGKTLYAASEFRSYDEVAERISALTGKTVKYVVMPEEKFRSFLPVHAQEPIVNMFKFCAEYGYYGPGGERLVEETTAVIPHRLTTLDEYIKANIKLA</sequence>
<dbReference type="AlphaFoldDB" id="A0AAJ0GWH4"/>
<evidence type="ECO:0000313" key="5">
    <source>
        <dbReference type="Proteomes" id="UP001273166"/>
    </source>
</evidence>
<reference evidence="4" key="1">
    <citation type="journal article" date="2023" name="Mol. Phylogenet. Evol.">
        <title>Genome-scale phylogeny and comparative genomics of the fungal order Sordariales.</title>
        <authorList>
            <person name="Hensen N."/>
            <person name="Bonometti L."/>
            <person name="Westerberg I."/>
            <person name="Brannstrom I.O."/>
            <person name="Guillou S."/>
            <person name="Cros-Aarteil S."/>
            <person name="Calhoun S."/>
            <person name="Haridas S."/>
            <person name="Kuo A."/>
            <person name="Mondo S."/>
            <person name="Pangilinan J."/>
            <person name="Riley R."/>
            <person name="LaButti K."/>
            <person name="Andreopoulos B."/>
            <person name="Lipzen A."/>
            <person name="Chen C."/>
            <person name="Yan M."/>
            <person name="Daum C."/>
            <person name="Ng V."/>
            <person name="Clum A."/>
            <person name="Steindorff A."/>
            <person name="Ohm R.A."/>
            <person name="Martin F."/>
            <person name="Silar P."/>
            <person name="Natvig D.O."/>
            <person name="Lalanne C."/>
            <person name="Gautier V."/>
            <person name="Ament-Velasquez S.L."/>
            <person name="Kruys A."/>
            <person name="Hutchinson M.I."/>
            <person name="Powell A.J."/>
            <person name="Barry K."/>
            <person name="Miller A.N."/>
            <person name="Grigoriev I.V."/>
            <person name="Debuchy R."/>
            <person name="Gladieux P."/>
            <person name="Hiltunen Thoren M."/>
            <person name="Johannesson H."/>
        </authorList>
    </citation>
    <scope>NUCLEOTIDE SEQUENCE</scope>
    <source>
        <strain evidence="4">CBS 333.67</strain>
    </source>
</reference>
<comment type="caution">
    <text evidence="4">The sequence shown here is derived from an EMBL/GenBank/DDBJ whole genome shotgun (WGS) entry which is preliminary data.</text>
</comment>
<dbReference type="EMBL" id="JAUDZG010000003">
    <property type="protein sequence ID" value="KAK3307403.1"/>
    <property type="molecule type" value="Genomic_DNA"/>
</dbReference>
<dbReference type="InterPro" id="IPR008030">
    <property type="entry name" value="NmrA-like"/>
</dbReference>
<feature type="domain" description="NmrA-like" evidence="3">
    <location>
        <begin position="2"/>
        <end position="304"/>
    </location>
</feature>
<dbReference type="Pfam" id="PF05368">
    <property type="entry name" value="NmrA"/>
    <property type="match status" value="1"/>
</dbReference>
<dbReference type="RefSeq" id="XP_062723183.1">
    <property type="nucleotide sequence ID" value="XM_062869152.1"/>
</dbReference>
<evidence type="ECO:0000313" key="4">
    <source>
        <dbReference type="EMBL" id="KAK3307403.1"/>
    </source>
</evidence>
<keyword evidence="5" id="KW-1185">Reference proteome</keyword>
<gene>
    <name evidence="4" type="ORF">B0T15DRAFT_530126</name>
</gene>
<dbReference type="GO" id="GO:0005634">
    <property type="term" value="C:nucleus"/>
    <property type="evidence" value="ECO:0007669"/>
    <property type="project" value="TreeGrafter"/>
</dbReference>
<accession>A0AAJ0GWH4</accession>
<dbReference type="GeneID" id="87887981"/>